<comment type="caution">
    <text evidence="2">The sequence shown here is derived from an EMBL/GenBank/DDBJ whole genome shotgun (WGS) entry which is preliminary data.</text>
</comment>
<feature type="region of interest" description="Disordered" evidence="1">
    <location>
        <begin position="208"/>
        <end position="246"/>
    </location>
</feature>
<feature type="region of interest" description="Disordered" evidence="1">
    <location>
        <begin position="554"/>
        <end position="590"/>
    </location>
</feature>
<evidence type="ECO:0000256" key="1">
    <source>
        <dbReference type="SAM" id="MobiDB-lite"/>
    </source>
</evidence>
<dbReference type="Pfam" id="PF15273">
    <property type="entry name" value="NHS"/>
    <property type="match status" value="2"/>
</dbReference>
<name>A0A401NVT6_SCYTO</name>
<sequence>MPFYKRIVEPRLVSRLSREDFARLWEEDEEGVEEDGGGHPRRKRRKRRRRKEPGAFLFERLQDVSGHTLVSLLRQLADLSRLASGIFQELEVEANSLCVRCSHLHSRLHSLQHITLRFDAKKVAVPVSNLDEESKWTVHYKASWHQHENVFLPASRSTCVEDLHRQAKGNLKTVLRDCDKLRKDGFRSSQYYSQGPIFASSSSHLSASCLDEEEDQERMSTVSPPDEEMLYNSRRPKTPVSSDLSEIDVQTNWTKALPLPTPEERMRQQAQAVQSDVIPINVTGENFDRQAGTRRSLVRSDTALRRPTRIKRRKTITGLPDTVQKELGSGQTQVRGHSVILPGQYSTISRLESSRSTRVQSATKDSSCQTDEVKVVPPSVRRIRAQKGQGIAAQLSNSSGNMSTASSGTNAQRASGELRFHSLPRPGARVSLHELDDACHALRKSEKPFGTLPGRVGKLRVDGSATQLRTSPLTRPKSQEIPGHQATGEEPARMVRATSPSAVCPTQIIAHTTLSSKAEVVAIRTSQGRGGCPLPPGSPAVTTPLTAAVLDSAGGLKEEHCSSSGNWSGSSGDNGGSLGRHSPTSDTVLPPSRCDSAVSLALGLWVDLAEPPHARDRAGVASECRLEDRSGTTEKRPMADSAKQSPTQFCRNGPKTPAEQAEAYKPATGKPLITPSALQMVQLRSVRRSERADPPKQVQKLSPWLKPQPEQPVSPPPRKPAVLQRPSSLCRLAKHNEVSNVPDRGPALRSESKTGSTDWPETSAHPNRPGVSSGNELGPMVDPAPTAPSKGNKASNDAEQERALHPEKPNAKSASRMPPPIARKPKLSLLVPPSPRSLLPLEKRAPVSLESVTEDMTTSVTVSAETNGDQSSAQSVEVTESDNSHIAGMPEDTVQQEAWDVDVESLLIESRKNLSVKEELAADDSNTWDSMEDSSELTCQGDEMGDVFEPSSPILAGSYGWSNDEPSTPTRPRTTEDLFAAIHRSKRRVLGRKDSEDELSRTVSPSPPVTPVGTASSPGNSKQVGSIQRNLRKSSTSSDSFKALLLKKGSRAEAGCRMSAAEMLRSTDPRHRPGEPPQAETARANGWSATESRSPGHRGRNPREEWASQEGPMPRGAGLVGIRHARSRTPPSAASSRYSARHLHLHRLHSSPMTVICEGEAENSEVTEGQSPGDDGRRHSEGDIISSSGLERIWAKEPKGNGITSAPASQNLPDSTCGAADIYSAQNGFTTLSEKGANQDWDS</sequence>
<evidence type="ECO:0000313" key="3">
    <source>
        <dbReference type="Proteomes" id="UP000288216"/>
    </source>
</evidence>
<dbReference type="InterPro" id="IPR024845">
    <property type="entry name" value="NHS-like"/>
</dbReference>
<feature type="compositionally biased region" description="Low complexity" evidence="1">
    <location>
        <begin position="396"/>
        <end position="410"/>
    </location>
</feature>
<dbReference type="PANTHER" id="PTHR23039:SF3">
    <property type="entry name" value="NHS-LIKE PROTEIN 1"/>
    <property type="match status" value="1"/>
</dbReference>
<feature type="compositionally biased region" description="Basic and acidic residues" evidence="1">
    <location>
        <begin position="799"/>
        <end position="810"/>
    </location>
</feature>
<feature type="region of interest" description="Disordered" evidence="1">
    <location>
        <begin position="924"/>
        <end position="1139"/>
    </location>
</feature>
<dbReference type="EMBL" id="BFAA01002803">
    <property type="protein sequence ID" value="GCB64991.1"/>
    <property type="molecule type" value="Genomic_DNA"/>
</dbReference>
<feature type="region of interest" description="Disordered" evidence="1">
    <location>
        <begin position="1157"/>
        <end position="1213"/>
    </location>
</feature>
<feature type="region of interest" description="Disordered" evidence="1">
    <location>
        <begin position="614"/>
        <end position="895"/>
    </location>
</feature>
<feature type="region of interest" description="Disordered" evidence="1">
    <location>
        <begin position="391"/>
        <end position="410"/>
    </location>
</feature>
<dbReference type="Gene3D" id="1.20.5.340">
    <property type="match status" value="1"/>
</dbReference>
<accession>A0A401NVT6</accession>
<dbReference type="GO" id="GO:0030154">
    <property type="term" value="P:cell differentiation"/>
    <property type="evidence" value="ECO:0007669"/>
    <property type="project" value="TreeGrafter"/>
</dbReference>
<feature type="compositionally biased region" description="Basic and acidic residues" evidence="1">
    <location>
        <begin position="614"/>
        <end position="638"/>
    </location>
</feature>
<protein>
    <recommendedName>
        <fullName evidence="4">NHS-like protein 1</fullName>
    </recommendedName>
</protein>
<dbReference type="STRING" id="75743.A0A401NVT6"/>
<organism evidence="2 3">
    <name type="scientific">Scyliorhinus torazame</name>
    <name type="common">Cloudy catshark</name>
    <name type="synonym">Catulus torazame</name>
    <dbReference type="NCBI Taxonomy" id="75743"/>
    <lineage>
        <taxon>Eukaryota</taxon>
        <taxon>Metazoa</taxon>
        <taxon>Chordata</taxon>
        <taxon>Craniata</taxon>
        <taxon>Vertebrata</taxon>
        <taxon>Chondrichthyes</taxon>
        <taxon>Elasmobranchii</taxon>
        <taxon>Galeomorphii</taxon>
        <taxon>Galeoidea</taxon>
        <taxon>Carcharhiniformes</taxon>
        <taxon>Scyliorhinidae</taxon>
        <taxon>Scyliorhinus</taxon>
    </lineage>
</organism>
<dbReference type="AlphaFoldDB" id="A0A401NVT6"/>
<evidence type="ECO:0000313" key="2">
    <source>
        <dbReference type="EMBL" id="GCB64991.1"/>
    </source>
</evidence>
<feature type="compositionally biased region" description="Polar residues" evidence="1">
    <location>
        <begin position="1019"/>
        <end position="1040"/>
    </location>
</feature>
<dbReference type="OMA" id="RNPREEW"/>
<gene>
    <name evidence="2" type="ORF">scyTo_0007621</name>
</gene>
<feature type="compositionally biased region" description="Pro residues" evidence="1">
    <location>
        <begin position="709"/>
        <end position="719"/>
    </location>
</feature>
<dbReference type="Proteomes" id="UP000288216">
    <property type="component" value="Unassembled WGS sequence"/>
</dbReference>
<feature type="compositionally biased region" description="Low complexity" evidence="1">
    <location>
        <begin position="827"/>
        <end position="840"/>
    </location>
</feature>
<feature type="compositionally biased region" description="Polar residues" evidence="1">
    <location>
        <begin position="1202"/>
        <end position="1213"/>
    </location>
</feature>
<feature type="compositionally biased region" description="Basic and acidic residues" evidence="1">
    <location>
        <begin position="1065"/>
        <end position="1074"/>
    </location>
</feature>
<proteinExistence type="predicted"/>
<feature type="region of interest" description="Disordered" evidence="1">
    <location>
        <begin position="29"/>
        <end position="48"/>
    </location>
</feature>
<reference evidence="2 3" key="1">
    <citation type="journal article" date="2018" name="Nat. Ecol. Evol.">
        <title>Shark genomes provide insights into elasmobranch evolution and the origin of vertebrates.</title>
        <authorList>
            <person name="Hara Y"/>
            <person name="Yamaguchi K"/>
            <person name="Onimaru K"/>
            <person name="Kadota M"/>
            <person name="Koyanagi M"/>
            <person name="Keeley SD"/>
            <person name="Tatsumi K"/>
            <person name="Tanaka K"/>
            <person name="Motone F"/>
            <person name="Kageyama Y"/>
            <person name="Nozu R"/>
            <person name="Adachi N"/>
            <person name="Nishimura O"/>
            <person name="Nakagawa R"/>
            <person name="Tanegashima C"/>
            <person name="Kiyatake I"/>
            <person name="Matsumoto R"/>
            <person name="Murakumo K"/>
            <person name="Nishida K"/>
            <person name="Terakita A"/>
            <person name="Kuratani S"/>
            <person name="Sato K"/>
            <person name="Hyodo S Kuraku.S."/>
        </authorList>
    </citation>
    <scope>NUCLEOTIDE SEQUENCE [LARGE SCALE GENOMIC DNA]</scope>
</reference>
<feature type="compositionally biased region" description="Basic and acidic residues" evidence="1">
    <location>
        <begin position="991"/>
        <end position="1000"/>
    </location>
</feature>
<feature type="compositionally biased region" description="Polar residues" evidence="1">
    <location>
        <begin position="850"/>
        <end position="878"/>
    </location>
</feature>
<keyword evidence="3" id="KW-1185">Reference proteome</keyword>
<evidence type="ECO:0008006" key="4">
    <source>
        <dbReference type="Google" id="ProtNLM"/>
    </source>
</evidence>
<feature type="compositionally biased region" description="Basic residues" evidence="1">
    <location>
        <begin position="39"/>
        <end position="48"/>
    </location>
</feature>
<feature type="compositionally biased region" description="Low complexity" evidence="1">
    <location>
        <begin position="562"/>
        <end position="571"/>
    </location>
</feature>
<dbReference type="OrthoDB" id="8965057at2759"/>
<feature type="compositionally biased region" description="Low complexity" evidence="1">
    <location>
        <begin position="1128"/>
        <end position="1138"/>
    </location>
</feature>
<dbReference type="PANTHER" id="PTHR23039">
    <property type="entry name" value="NANCE-HORAN SYNDROME PROTEIN"/>
    <property type="match status" value="1"/>
</dbReference>